<comment type="similarity">
    <text evidence="2">Belongs to the PA-phosphatase related phosphoesterase family.</text>
</comment>
<dbReference type="PANTHER" id="PTHR10165">
    <property type="entry name" value="LIPID PHOSPHATE PHOSPHATASE"/>
    <property type="match status" value="1"/>
</dbReference>
<dbReference type="GO" id="GO:0008195">
    <property type="term" value="F:phosphatidate phosphatase activity"/>
    <property type="evidence" value="ECO:0007669"/>
    <property type="project" value="TreeGrafter"/>
</dbReference>
<keyword evidence="10" id="KW-1185">Reference proteome</keyword>
<name>A0A836HBZ5_9TRYP</name>
<dbReference type="EMBL" id="JAFHLR010000018">
    <property type="protein sequence ID" value="KAG5481335.1"/>
    <property type="molecule type" value="Genomic_DNA"/>
</dbReference>
<evidence type="ECO:0000256" key="3">
    <source>
        <dbReference type="ARBA" id="ARBA00022692"/>
    </source>
</evidence>
<organism evidence="9 10">
    <name type="scientific">Leishmania orientalis</name>
    <dbReference type="NCBI Taxonomy" id="2249476"/>
    <lineage>
        <taxon>Eukaryota</taxon>
        <taxon>Discoba</taxon>
        <taxon>Euglenozoa</taxon>
        <taxon>Kinetoplastea</taxon>
        <taxon>Metakinetoplastina</taxon>
        <taxon>Trypanosomatida</taxon>
        <taxon>Trypanosomatidae</taxon>
        <taxon>Leishmaniinae</taxon>
        <taxon>Leishmania</taxon>
    </lineage>
</organism>
<protein>
    <recommendedName>
        <fullName evidence="8">Phosphatidic acid phosphatase type 2/haloperoxidase domain-containing protein</fullName>
    </recommendedName>
</protein>
<evidence type="ECO:0000256" key="2">
    <source>
        <dbReference type="ARBA" id="ARBA00008816"/>
    </source>
</evidence>
<sequence>MGSCSFLAVWRFIIFFRLHDYLLCLVCGGIAVGVSKLRPYCRPFSWVDTSINNPYTGPGTFPSWTLPIISALPAIVYILGEAVRHCLLQGVDGGILADEPFFGHAELFVENRQIFLEGALCSGAERNGFDVEDPPLLSPNATRSPLSAKTQPKLEVGATEMPPSVKEEVQELQSAFGEGPAVSPQGRWSPTVAPFGNQGDPEEGRASSFHTTDSLPAKRNVHIYILARPWQRFLLDAHMWVLVQAFSIAFSMLVVSGMKMYAGRLRPDFLSRLRKEGFNPASFGVDFCTVPKDGRVSFPSGHSSSSFAAVVPLCFYLLHSLHAFRLSGVSLWRIMLGLLPLILPITVAISRTRDNRHFFDDVVTGSAIGIVSALLSVKSIMTVNARTGQLMPRFPYRG</sequence>
<proteinExistence type="inferred from homology"/>
<evidence type="ECO:0000256" key="1">
    <source>
        <dbReference type="ARBA" id="ARBA00004141"/>
    </source>
</evidence>
<feature type="compositionally biased region" description="Polar residues" evidence="6">
    <location>
        <begin position="139"/>
        <end position="150"/>
    </location>
</feature>
<comment type="caution">
    <text evidence="9">The sequence shown here is derived from an EMBL/GenBank/DDBJ whole genome shotgun (WGS) entry which is preliminary data.</text>
</comment>
<evidence type="ECO:0000256" key="7">
    <source>
        <dbReference type="SAM" id="Phobius"/>
    </source>
</evidence>
<feature type="transmembrane region" description="Helical" evidence="7">
    <location>
        <begin position="331"/>
        <end position="350"/>
    </location>
</feature>
<keyword evidence="4 7" id="KW-1133">Transmembrane helix</keyword>
<dbReference type="Pfam" id="PF01569">
    <property type="entry name" value="PAP2"/>
    <property type="match status" value="1"/>
</dbReference>
<feature type="transmembrane region" description="Helical" evidence="7">
    <location>
        <begin position="362"/>
        <end position="383"/>
    </location>
</feature>
<evidence type="ECO:0000256" key="4">
    <source>
        <dbReference type="ARBA" id="ARBA00022989"/>
    </source>
</evidence>
<comment type="subcellular location">
    <subcellularLocation>
        <location evidence="1">Membrane</location>
        <topology evidence="1">Multi-pass membrane protein</topology>
    </subcellularLocation>
</comment>
<dbReference type="GO" id="GO:0006644">
    <property type="term" value="P:phospholipid metabolic process"/>
    <property type="evidence" value="ECO:0007669"/>
    <property type="project" value="InterPro"/>
</dbReference>
<feature type="domain" description="Phosphatidic acid phosphatase type 2/haloperoxidase" evidence="8">
    <location>
        <begin position="241"/>
        <end position="377"/>
    </location>
</feature>
<keyword evidence="5 7" id="KW-0472">Membrane</keyword>
<reference evidence="10" key="1">
    <citation type="journal article" date="2021" name="Microbiol. Resour. Announc.">
        <title>LGAAP: Leishmaniinae Genome Assembly and Annotation Pipeline.</title>
        <authorList>
            <person name="Almutairi H."/>
            <person name="Urbaniak M.D."/>
            <person name="Bates M.D."/>
            <person name="Jariyapan N."/>
            <person name="Kwakye-Nuako G."/>
            <person name="Thomaz-Soccol V."/>
            <person name="Al-Salem W.S."/>
            <person name="Dillon R.J."/>
            <person name="Bates P.A."/>
            <person name="Gatherer D."/>
        </authorList>
    </citation>
    <scope>NUCLEOTIDE SEQUENCE [LARGE SCALE GENOMIC DNA]</scope>
</reference>
<dbReference type="AlphaFoldDB" id="A0A836HBZ5"/>
<dbReference type="Gene3D" id="1.20.144.10">
    <property type="entry name" value="Phosphatidic acid phosphatase type 2/haloperoxidase"/>
    <property type="match status" value="1"/>
</dbReference>
<dbReference type="InterPro" id="IPR000326">
    <property type="entry name" value="PAP2/HPO"/>
</dbReference>
<feature type="transmembrane region" description="Helical" evidence="7">
    <location>
        <begin position="240"/>
        <end position="262"/>
    </location>
</feature>
<dbReference type="InterPro" id="IPR043216">
    <property type="entry name" value="PAP-like"/>
</dbReference>
<dbReference type="PANTHER" id="PTHR10165:SF35">
    <property type="entry name" value="RE23632P"/>
    <property type="match status" value="1"/>
</dbReference>
<feature type="transmembrane region" description="Helical" evidence="7">
    <location>
        <begin position="12"/>
        <end position="34"/>
    </location>
</feature>
<dbReference type="GO" id="GO:0046839">
    <property type="term" value="P:phospholipid dephosphorylation"/>
    <property type="evidence" value="ECO:0007669"/>
    <property type="project" value="TreeGrafter"/>
</dbReference>
<evidence type="ECO:0000256" key="5">
    <source>
        <dbReference type="ARBA" id="ARBA00023136"/>
    </source>
</evidence>
<dbReference type="KEGG" id="loi:92362885"/>
<reference evidence="10" key="2">
    <citation type="journal article" date="2021" name="Sci. Data">
        <title>Chromosome-scale genome sequencing, assembly and annotation of six genomes from subfamily Leishmaniinae.</title>
        <authorList>
            <person name="Almutairi H."/>
            <person name="Urbaniak M.D."/>
            <person name="Bates M.D."/>
            <person name="Jariyapan N."/>
            <person name="Kwakye-Nuako G."/>
            <person name="Thomaz Soccol V."/>
            <person name="Al-Salem W.S."/>
            <person name="Dillon R.J."/>
            <person name="Bates P.A."/>
            <person name="Gatherer D."/>
        </authorList>
    </citation>
    <scope>NUCLEOTIDE SEQUENCE [LARGE SCALE GENOMIC DNA]</scope>
</reference>
<dbReference type="Proteomes" id="UP000674143">
    <property type="component" value="Unassembled WGS sequence"/>
</dbReference>
<gene>
    <name evidence="9" type="ORF">LSCM4_07046</name>
</gene>
<accession>A0A836HBZ5</accession>
<dbReference type="InterPro" id="IPR036938">
    <property type="entry name" value="PAP2/HPO_sf"/>
</dbReference>
<evidence type="ECO:0000259" key="8">
    <source>
        <dbReference type="SMART" id="SM00014"/>
    </source>
</evidence>
<dbReference type="SUPFAM" id="SSF48317">
    <property type="entry name" value="Acid phosphatase/Vanadium-dependent haloperoxidase"/>
    <property type="match status" value="1"/>
</dbReference>
<dbReference type="GeneID" id="92362885"/>
<dbReference type="RefSeq" id="XP_067064014.1">
    <property type="nucleotide sequence ID" value="XM_067208951.1"/>
</dbReference>
<evidence type="ECO:0000313" key="10">
    <source>
        <dbReference type="Proteomes" id="UP000674143"/>
    </source>
</evidence>
<dbReference type="SMART" id="SM00014">
    <property type="entry name" value="acidPPc"/>
    <property type="match status" value="1"/>
</dbReference>
<dbReference type="GO" id="GO:0016020">
    <property type="term" value="C:membrane"/>
    <property type="evidence" value="ECO:0007669"/>
    <property type="project" value="UniProtKB-SubCell"/>
</dbReference>
<evidence type="ECO:0000256" key="6">
    <source>
        <dbReference type="SAM" id="MobiDB-lite"/>
    </source>
</evidence>
<feature type="transmembrane region" description="Helical" evidence="7">
    <location>
        <begin position="306"/>
        <end position="324"/>
    </location>
</feature>
<evidence type="ECO:0000313" key="9">
    <source>
        <dbReference type="EMBL" id="KAG5481335.1"/>
    </source>
</evidence>
<feature type="region of interest" description="Disordered" evidence="6">
    <location>
        <begin position="132"/>
        <end position="153"/>
    </location>
</feature>
<keyword evidence="3 7" id="KW-0812">Transmembrane</keyword>